<evidence type="ECO:0000256" key="7">
    <source>
        <dbReference type="ARBA" id="ARBA00023239"/>
    </source>
</evidence>
<dbReference type="SUPFAM" id="SSF81624">
    <property type="entry name" value="N-terminal domain of MutM-like DNA repair proteins"/>
    <property type="match status" value="1"/>
</dbReference>
<keyword evidence="4" id="KW-0378">Hydrolase</keyword>
<keyword evidence="3" id="KW-0227">DNA damage</keyword>
<keyword evidence="8" id="KW-0511">Multifunctional enzyme</keyword>
<name>A0ABP0BI77_9PEZI</name>
<dbReference type="InterPro" id="IPR035937">
    <property type="entry name" value="FPG_N"/>
</dbReference>
<feature type="compositionally biased region" description="Low complexity" evidence="10">
    <location>
        <begin position="379"/>
        <end position="392"/>
    </location>
</feature>
<protein>
    <recommendedName>
        <fullName evidence="11">Formamidopyrimidine-DNA glycosylase catalytic domain-containing protein</fullName>
    </recommendedName>
</protein>
<dbReference type="Proteomes" id="UP001642406">
    <property type="component" value="Unassembled WGS sequence"/>
</dbReference>
<dbReference type="Gene3D" id="3.20.190.10">
    <property type="entry name" value="MutM-like, N-terminal"/>
    <property type="match status" value="1"/>
</dbReference>
<evidence type="ECO:0000256" key="1">
    <source>
        <dbReference type="ARBA" id="ARBA00001668"/>
    </source>
</evidence>
<evidence type="ECO:0000256" key="3">
    <source>
        <dbReference type="ARBA" id="ARBA00022763"/>
    </source>
</evidence>
<feature type="region of interest" description="Disordered" evidence="10">
    <location>
        <begin position="312"/>
        <end position="426"/>
    </location>
</feature>
<dbReference type="Pfam" id="PF01149">
    <property type="entry name" value="Fapy_DNA_glyco"/>
    <property type="match status" value="1"/>
</dbReference>
<gene>
    <name evidence="12" type="ORF">SBRCBS47491_003786</name>
</gene>
<dbReference type="PANTHER" id="PTHR22993">
    <property type="entry name" value="FORMAMIDOPYRIMIDINE-DNA GLYCOSYLASE"/>
    <property type="match status" value="1"/>
</dbReference>
<proteinExistence type="inferred from homology"/>
<evidence type="ECO:0000259" key="11">
    <source>
        <dbReference type="PROSITE" id="PS51068"/>
    </source>
</evidence>
<feature type="domain" description="Formamidopyrimidine-DNA glycosylase catalytic" evidence="11">
    <location>
        <begin position="2"/>
        <end position="136"/>
    </location>
</feature>
<evidence type="ECO:0000256" key="10">
    <source>
        <dbReference type="SAM" id="MobiDB-lite"/>
    </source>
</evidence>
<evidence type="ECO:0000256" key="8">
    <source>
        <dbReference type="ARBA" id="ARBA00023268"/>
    </source>
</evidence>
<keyword evidence="6" id="KW-0234">DNA repair</keyword>
<dbReference type="InterPro" id="IPR010979">
    <property type="entry name" value="Ribosomal_uS13-like_H2TH"/>
</dbReference>
<evidence type="ECO:0000313" key="13">
    <source>
        <dbReference type="Proteomes" id="UP001642406"/>
    </source>
</evidence>
<feature type="compositionally biased region" description="Acidic residues" evidence="10">
    <location>
        <begin position="358"/>
        <end position="367"/>
    </location>
</feature>
<evidence type="ECO:0000313" key="12">
    <source>
        <dbReference type="EMBL" id="CAK7219263.1"/>
    </source>
</evidence>
<feature type="compositionally biased region" description="Basic residues" evidence="10">
    <location>
        <begin position="393"/>
        <end position="403"/>
    </location>
</feature>
<dbReference type="PANTHER" id="PTHR22993:SF9">
    <property type="entry name" value="FORMAMIDOPYRIMIDINE-DNA GLYCOSYLASE"/>
    <property type="match status" value="1"/>
</dbReference>
<dbReference type="InterPro" id="IPR012319">
    <property type="entry name" value="FPG_cat"/>
</dbReference>
<sequence>MPEIAEAARIVHFLRTHLVGKGIKNAKAIDDASVFGKVGTTGDAVANALKGKKVVSAGSQGKYFWLVLDSAPHLVMHFGMTGWMHIRGMRTGYTNYYNKLKADEVDAWPPKFWKFQFETDSNPKVEVAFTDPRRFGRVRLVDCPGAAIRKHSPLVENGPDPVVDADTTFTEDYFLATMHKRHVPIKALLLDQAFISGIGNWVGDEVLFHARLHPEQYCDEFSEAQMKKLYQSIRYVCRTAVDLLGDSDRFPADWLFQYRWGKGSKDSVAQLPNGEKLAFLTVGGRTSCFAPALQKKSGSVVPGIKEEPVVIKEEKGAKATKKAAAPKKEPAKNATNPEAAPEKKEAGQKRKRGAVKEEADEDDEDEEPVLKSVPKKGKTAAAKVKAETAPTKKATKPAPKKVSKPVEAEKSTANTGRRRSTRLSSS</sequence>
<dbReference type="PROSITE" id="PS51068">
    <property type="entry name" value="FPG_CAT"/>
    <property type="match status" value="1"/>
</dbReference>
<dbReference type="InterPro" id="IPR015886">
    <property type="entry name" value="H2TH_FPG"/>
</dbReference>
<reference evidence="12 13" key="1">
    <citation type="submission" date="2024-01" db="EMBL/GenBank/DDBJ databases">
        <authorList>
            <person name="Allen C."/>
            <person name="Tagirdzhanova G."/>
        </authorList>
    </citation>
    <scope>NUCLEOTIDE SEQUENCE [LARGE SCALE GENOMIC DNA]</scope>
</reference>
<organism evidence="12 13">
    <name type="scientific">Sporothrix bragantina</name>
    <dbReference type="NCBI Taxonomy" id="671064"/>
    <lineage>
        <taxon>Eukaryota</taxon>
        <taxon>Fungi</taxon>
        <taxon>Dikarya</taxon>
        <taxon>Ascomycota</taxon>
        <taxon>Pezizomycotina</taxon>
        <taxon>Sordariomycetes</taxon>
        <taxon>Sordariomycetidae</taxon>
        <taxon>Ophiostomatales</taxon>
        <taxon>Ophiostomataceae</taxon>
        <taxon>Sporothrix</taxon>
    </lineage>
</organism>
<evidence type="ECO:0000256" key="4">
    <source>
        <dbReference type="ARBA" id="ARBA00022801"/>
    </source>
</evidence>
<comment type="caution">
    <text evidence="12">The sequence shown here is derived from an EMBL/GenBank/DDBJ whole genome shotgun (WGS) entry which is preliminary data.</text>
</comment>
<evidence type="ECO:0000256" key="9">
    <source>
        <dbReference type="ARBA" id="ARBA00023295"/>
    </source>
</evidence>
<comment type="catalytic activity">
    <reaction evidence="1">
        <text>Hydrolysis of DNA containing ring-opened 7-methylguanine residues, releasing 2,6-diamino-4-hydroxy-5-(N-methyl)formamidopyrimidine.</text>
        <dbReference type="EC" id="3.2.2.23"/>
    </reaction>
</comment>
<dbReference type="Pfam" id="PF06831">
    <property type="entry name" value="H2TH"/>
    <property type="match status" value="1"/>
</dbReference>
<dbReference type="SMART" id="SM00898">
    <property type="entry name" value="Fapy_DNA_glyco"/>
    <property type="match status" value="1"/>
</dbReference>
<feature type="compositionally biased region" description="Basic residues" evidence="10">
    <location>
        <begin position="416"/>
        <end position="426"/>
    </location>
</feature>
<keyword evidence="9" id="KW-0326">Glycosidase</keyword>
<dbReference type="SMART" id="SM01232">
    <property type="entry name" value="H2TH"/>
    <property type="match status" value="1"/>
</dbReference>
<evidence type="ECO:0000256" key="5">
    <source>
        <dbReference type="ARBA" id="ARBA00023125"/>
    </source>
</evidence>
<keyword evidence="5" id="KW-0238">DNA-binding</keyword>
<keyword evidence="7" id="KW-0456">Lyase</keyword>
<evidence type="ECO:0000256" key="2">
    <source>
        <dbReference type="ARBA" id="ARBA00009409"/>
    </source>
</evidence>
<dbReference type="Gene3D" id="1.10.8.50">
    <property type="match status" value="1"/>
</dbReference>
<dbReference type="SUPFAM" id="SSF46946">
    <property type="entry name" value="S13-like H2TH domain"/>
    <property type="match status" value="1"/>
</dbReference>
<keyword evidence="13" id="KW-1185">Reference proteome</keyword>
<evidence type="ECO:0000256" key="6">
    <source>
        <dbReference type="ARBA" id="ARBA00023204"/>
    </source>
</evidence>
<dbReference type="CDD" id="cd08972">
    <property type="entry name" value="PF_Nei_N"/>
    <property type="match status" value="1"/>
</dbReference>
<accession>A0ABP0BI77</accession>
<dbReference type="EMBL" id="CAWUHC010000026">
    <property type="protein sequence ID" value="CAK7219263.1"/>
    <property type="molecule type" value="Genomic_DNA"/>
</dbReference>
<comment type="similarity">
    <text evidence="2">Belongs to the FPG family.</text>
</comment>